<evidence type="ECO:0000256" key="1">
    <source>
        <dbReference type="SAM" id="MobiDB-lite"/>
    </source>
</evidence>
<name>A0AAD4J4E8_PERFH</name>
<comment type="caution">
    <text evidence="2">The sequence shown here is derived from an EMBL/GenBank/DDBJ whole genome shotgun (WGS) entry which is preliminary data.</text>
</comment>
<gene>
    <name evidence="2" type="ORF">C2S53_013294</name>
</gene>
<keyword evidence="3" id="KW-1185">Reference proteome</keyword>
<dbReference type="InterPro" id="IPR006502">
    <property type="entry name" value="PDDEXK-like"/>
</dbReference>
<evidence type="ECO:0000313" key="3">
    <source>
        <dbReference type="Proteomes" id="UP001190926"/>
    </source>
</evidence>
<organism evidence="2 3">
    <name type="scientific">Perilla frutescens var. hirtella</name>
    <name type="common">Perilla citriodora</name>
    <name type="synonym">Perilla setoyensis</name>
    <dbReference type="NCBI Taxonomy" id="608512"/>
    <lineage>
        <taxon>Eukaryota</taxon>
        <taxon>Viridiplantae</taxon>
        <taxon>Streptophyta</taxon>
        <taxon>Embryophyta</taxon>
        <taxon>Tracheophyta</taxon>
        <taxon>Spermatophyta</taxon>
        <taxon>Magnoliopsida</taxon>
        <taxon>eudicotyledons</taxon>
        <taxon>Gunneridae</taxon>
        <taxon>Pentapetalae</taxon>
        <taxon>asterids</taxon>
        <taxon>lamiids</taxon>
        <taxon>Lamiales</taxon>
        <taxon>Lamiaceae</taxon>
        <taxon>Nepetoideae</taxon>
        <taxon>Elsholtzieae</taxon>
        <taxon>Perilla</taxon>
    </lineage>
</organism>
<sequence length="301" mass="33637">MYGLSRMKRVTDPLDDKVKARIVGRDRAEPGYVSSGSEHSAHPEDDVTSPSLTDIFFGFGDDGDADSSRESCDSDSESDLSANSSACRYVDLIKPIVVDRTDEFRNVLAAHVLKAVHLYSSPKLDNQVLRRNIMAFLRNSGYNAAICKTKWESSGGLTAGNYEFIDVLTADPSPARYFVDLDFAAEFEIARPTSSYERLLQWLPRVFIVKIDDLKQILKAVSDAAKRSLKSRGLHLPPWRKHRFMQNKWLGPYRRTTNVFAASFSSQSPMDRSYAVKCRAVGFDAAVDGGRLRIPAAARTR</sequence>
<evidence type="ECO:0000313" key="2">
    <source>
        <dbReference type="EMBL" id="KAH6826949.1"/>
    </source>
</evidence>
<dbReference type="PANTHER" id="PTHR31579:SF84">
    <property type="entry name" value="F21O3.6 PROTEIN"/>
    <property type="match status" value="1"/>
</dbReference>
<dbReference type="Proteomes" id="UP001190926">
    <property type="component" value="Unassembled WGS sequence"/>
</dbReference>
<accession>A0AAD4J4E8</accession>
<feature type="region of interest" description="Disordered" evidence="1">
    <location>
        <begin position="18"/>
        <end position="51"/>
    </location>
</feature>
<proteinExistence type="predicted"/>
<dbReference type="AlphaFoldDB" id="A0AAD4J4E8"/>
<feature type="compositionally biased region" description="Basic and acidic residues" evidence="1">
    <location>
        <begin position="18"/>
        <end position="29"/>
    </location>
</feature>
<dbReference type="PANTHER" id="PTHR31579">
    <property type="entry name" value="OS03G0796600 PROTEIN"/>
    <property type="match status" value="1"/>
</dbReference>
<reference evidence="2 3" key="1">
    <citation type="journal article" date="2021" name="Nat. Commun.">
        <title>Incipient diploidization of the medicinal plant Perilla within 10,000 years.</title>
        <authorList>
            <person name="Zhang Y."/>
            <person name="Shen Q."/>
            <person name="Leng L."/>
            <person name="Zhang D."/>
            <person name="Chen S."/>
            <person name="Shi Y."/>
            <person name="Ning Z."/>
            <person name="Chen S."/>
        </authorList>
    </citation>
    <scope>NUCLEOTIDE SEQUENCE [LARGE SCALE GENOMIC DNA]</scope>
    <source>
        <strain evidence="3">cv. PC099</strain>
    </source>
</reference>
<dbReference type="NCBIfam" id="TIGR01615">
    <property type="entry name" value="A_thal_3542"/>
    <property type="match status" value="1"/>
</dbReference>
<dbReference type="EMBL" id="SDAM02000154">
    <property type="protein sequence ID" value="KAH6826949.1"/>
    <property type="molecule type" value="Genomic_DNA"/>
</dbReference>
<protein>
    <submittedName>
        <fullName evidence="2">Uncharacterized protein</fullName>
    </submittedName>
</protein>
<dbReference type="Pfam" id="PF04720">
    <property type="entry name" value="PDDEXK_6"/>
    <property type="match status" value="1"/>
</dbReference>